<evidence type="ECO:0000313" key="4">
    <source>
        <dbReference type="Proteomes" id="UP000198341"/>
    </source>
</evidence>
<keyword evidence="2" id="KW-0812">Transmembrane</keyword>
<dbReference type="Proteomes" id="UP000198341">
    <property type="component" value="Chromosome 17"/>
</dbReference>
<evidence type="ECO:0000256" key="1">
    <source>
        <dbReference type="SAM" id="MobiDB-lite"/>
    </source>
</evidence>
<accession>K8EQK0</accession>
<name>K8EQK0_9CHLO</name>
<keyword evidence="2" id="KW-1133">Transmembrane helix</keyword>
<dbReference type="RefSeq" id="XP_007508408.1">
    <property type="nucleotide sequence ID" value="XM_007508346.1"/>
</dbReference>
<dbReference type="GeneID" id="19011044"/>
<dbReference type="AlphaFoldDB" id="K8EQK0"/>
<gene>
    <name evidence="3" type="ordered locus">Bathy17g02260</name>
</gene>
<feature type="transmembrane region" description="Helical" evidence="2">
    <location>
        <begin position="178"/>
        <end position="201"/>
    </location>
</feature>
<evidence type="ECO:0000256" key="2">
    <source>
        <dbReference type="SAM" id="Phobius"/>
    </source>
</evidence>
<dbReference type="KEGG" id="bpg:Bathy17g02260"/>
<evidence type="ECO:0000313" key="3">
    <source>
        <dbReference type="EMBL" id="CCO20512.1"/>
    </source>
</evidence>
<proteinExistence type="predicted"/>
<keyword evidence="2" id="KW-0472">Membrane</keyword>
<feature type="compositionally biased region" description="Basic and acidic residues" evidence="1">
    <location>
        <begin position="12"/>
        <end position="28"/>
    </location>
</feature>
<reference evidence="3 4" key="1">
    <citation type="submission" date="2011-10" db="EMBL/GenBank/DDBJ databases">
        <authorList>
            <person name="Genoscope - CEA"/>
        </authorList>
    </citation>
    <scope>NUCLEOTIDE SEQUENCE [LARGE SCALE GENOMIC DNA]</scope>
    <source>
        <strain evidence="3 4">RCC 1105</strain>
    </source>
</reference>
<feature type="region of interest" description="Disordered" evidence="1">
    <location>
        <begin position="1"/>
        <end position="75"/>
    </location>
</feature>
<protein>
    <submittedName>
        <fullName evidence="3">Uncharacterized protein</fullName>
    </submittedName>
</protein>
<dbReference type="EMBL" id="FO082262">
    <property type="protein sequence ID" value="CCO20512.1"/>
    <property type="molecule type" value="Genomic_DNA"/>
</dbReference>
<keyword evidence="4" id="KW-1185">Reference proteome</keyword>
<sequence length="293" mass="33547">MSLISRIGARARANENHWAKKEQEMELQKRHKKQKNEEDEDDDDDARRKKPMLLERRARGDDDDSNNNSNSTEYDGVTKLAEVYANELRLSAQAEARELRKHKRFDISEGNTNRGQRRAFPENDGMIRRRRDRWGFEAIKSDLELRKIERQNASASERLAARRMHEVHKSTNAAAMRALVYASCLAVCGVVGGSVCASAFLDVASVEDLRNATKRNFEPTVIRIRERVDAYNNNNNGSISHEVMSGGINRLRESMGGKRANFLDKVEESEFVLALRRVFRMKEKKKPPPSSKS</sequence>
<organism evidence="3 4">
    <name type="scientific">Bathycoccus prasinos</name>
    <dbReference type="NCBI Taxonomy" id="41875"/>
    <lineage>
        <taxon>Eukaryota</taxon>
        <taxon>Viridiplantae</taxon>
        <taxon>Chlorophyta</taxon>
        <taxon>Mamiellophyceae</taxon>
        <taxon>Mamiellales</taxon>
        <taxon>Bathycoccaceae</taxon>
        <taxon>Bathycoccus</taxon>
    </lineage>
</organism>